<comment type="caution">
    <text evidence="2">The sequence shown here is derived from an EMBL/GenBank/DDBJ whole genome shotgun (WGS) entry which is preliminary data.</text>
</comment>
<gene>
    <name evidence="2" type="ORF">B0J13DRAFT_538875</name>
</gene>
<protein>
    <submittedName>
        <fullName evidence="2">Uncharacterized protein</fullName>
    </submittedName>
</protein>
<dbReference type="EMBL" id="JAGMUU010000001">
    <property type="protein sequence ID" value="KAH7163590.1"/>
    <property type="molecule type" value="Genomic_DNA"/>
</dbReference>
<dbReference type="Gene3D" id="1.20.58.340">
    <property type="entry name" value="Magnesium transport protein CorA, transmembrane region"/>
    <property type="match status" value="1"/>
</dbReference>
<dbReference type="AlphaFoldDB" id="A0A9P9FJ30"/>
<proteinExistence type="predicted"/>
<evidence type="ECO:0000313" key="3">
    <source>
        <dbReference type="Proteomes" id="UP000717696"/>
    </source>
</evidence>
<keyword evidence="1" id="KW-0812">Transmembrane</keyword>
<organism evidence="2 3">
    <name type="scientific">Dactylonectria estremocensis</name>
    <dbReference type="NCBI Taxonomy" id="1079267"/>
    <lineage>
        <taxon>Eukaryota</taxon>
        <taxon>Fungi</taxon>
        <taxon>Dikarya</taxon>
        <taxon>Ascomycota</taxon>
        <taxon>Pezizomycotina</taxon>
        <taxon>Sordariomycetes</taxon>
        <taxon>Hypocreomycetidae</taxon>
        <taxon>Hypocreales</taxon>
        <taxon>Nectriaceae</taxon>
        <taxon>Dactylonectria</taxon>
    </lineage>
</organism>
<keyword evidence="3" id="KW-1185">Reference proteome</keyword>
<reference evidence="2" key="1">
    <citation type="journal article" date="2021" name="Nat. Commun.">
        <title>Genetic determinants of endophytism in the Arabidopsis root mycobiome.</title>
        <authorList>
            <person name="Mesny F."/>
            <person name="Miyauchi S."/>
            <person name="Thiergart T."/>
            <person name="Pickel B."/>
            <person name="Atanasova L."/>
            <person name="Karlsson M."/>
            <person name="Huettel B."/>
            <person name="Barry K.W."/>
            <person name="Haridas S."/>
            <person name="Chen C."/>
            <person name="Bauer D."/>
            <person name="Andreopoulos W."/>
            <person name="Pangilinan J."/>
            <person name="LaButti K."/>
            <person name="Riley R."/>
            <person name="Lipzen A."/>
            <person name="Clum A."/>
            <person name="Drula E."/>
            <person name="Henrissat B."/>
            <person name="Kohler A."/>
            <person name="Grigoriev I.V."/>
            <person name="Martin F.M."/>
            <person name="Hacquard S."/>
        </authorList>
    </citation>
    <scope>NUCLEOTIDE SEQUENCE</scope>
    <source>
        <strain evidence="2">MPI-CAGE-AT-0021</strain>
    </source>
</reference>
<sequence length="567" mass="64312">MDWPRDALGLSETELTNVFRYVPRDSTFVRMVASTQYQAEISSLESDEDWRECLQKDLPSIKNYNPGLVLLLAKRTGEPSTPRVAKVSPKDWLQKIGTETPLLFQKRRATTFSPLSEKPVESHDNATIVATGSGRRGVRTLPFSRKTFELISRRFFIHSTIARVISRTDVPFFSSALLQIEQPAYVYNCRSSNAWEGDLALSATYFPRASLTFAIIYGCTASIEEEIIKRLSLVRGEARHPALMPGIFAELERSRHMRLVQSSVALLERRILELEVHPGDVDADQSAETQMKNQDKRTAWLDTTYLRNGLVSWNNQLGRMIQSLEEVDVPPVNSAQDQRIVVRRDDTNTETLTGTQNCIDSSTEAVIKPIGLGVSFLESNNDSSPDRDGDRRGDRLEVEPGMEMEISRFSLQHHPETSQLRDISSSSIPVVGEKIKSRLQLIRDEYLDWIRDCTMRVDGMAMATQWAQGETNVEIALATKRDSRYMRSIAVLTMVFLPGTFLAGVFSMTFFDWNSEGGGVVVSGYVWVYALVAVILTLLTMGAWYYFAIFRPRRRGQNWKEEDFDSR</sequence>
<dbReference type="OrthoDB" id="3561681at2759"/>
<feature type="transmembrane region" description="Helical" evidence="1">
    <location>
        <begin position="489"/>
        <end position="511"/>
    </location>
</feature>
<feature type="transmembrane region" description="Helical" evidence="1">
    <location>
        <begin position="526"/>
        <end position="547"/>
    </location>
</feature>
<evidence type="ECO:0000256" key="1">
    <source>
        <dbReference type="SAM" id="Phobius"/>
    </source>
</evidence>
<dbReference type="Proteomes" id="UP000717696">
    <property type="component" value="Unassembled WGS sequence"/>
</dbReference>
<name>A0A9P9FJ30_9HYPO</name>
<accession>A0A9P9FJ30</accession>
<evidence type="ECO:0000313" key="2">
    <source>
        <dbReference type="EMBL" id="KAH7163590.1"/>
    </source>
</evidence>
<keyword evidence="1" id="KW-1133">Transmembrane helix</keyword>
<keyword evidence="1" id="KW-0472">Membrane</keyword>